<dbReference type="SUPFAM" id="SSF89550">
    <property type="entry name" value="PHP domain-like"/>
    <property type="match status" value="1"/>
</dbReference>
<evidence type="ECO:0000259" key="3">
    <source>
        <dbReference type="SMART" id="SM00278"/>
    </source>
</evidence>
<feature type="domain" description="Helix-hairpin-helix DNA-binding motif class 1" evidence="3">
    <location>
        <begin position="126"/>
        <end position="145"/>
    </location>
</feature>
<sequence length="556" mass="61200">MQNAALARVFEELADYLELSGENPFKIRAYRTASEAILDFPAPIESAAENGTLDQIEGLGFATISKSKEFLATGRVRVLEELKLRFPPGLLEVLRVPGLGPKKVALLYQEKGVDSLPKFAELLENGELNGVSGFGAKTIENLKTNLRRLSELTARMPITQATVLAQKIQGELREKLPDVEIEIAGSLRRGCDTVGNLNFVAKSKDAAPVLEAFEALGIVTEITTREPNRIVGRAAPGIEVEISVAPPQSFGSMLFFRTGSEKHVQEIMPAVSGIREEHANENAFFAALGMSWIPPELRENRGEIEAAQNGKLPDLLTLKQIRGDLHTHSTWSDGVATIRQMALLARARGYEYYAITDHSKALAMANGLNAQRLRQQAEEIAEVQQEFPDLKLLRGIECDILRDGTMDLDDECLSQLDIVIGSVHSGFNLSLSEQTARMVRALENPHVDCIGHPTGRILGVRAPYDVDVLALIEAAAHFSKALEINASERLDLRDEHAFAAREADVLLCIDTDAHSPKMLENLGFGVQVARRAWCESKDILNAKPLNELLQWLSHKK</sequence>
<evidence type="ECO:0000256" key="1">
    <source>
        <dbReference type="ARBA" id="ARBA00022634"/>
    </source>
</evidence>
<dbReference type="GO" id="GO:0003887">
    <property type="term" value="F:DNA-directed DNA polymerase activity"/>
    <property type="evidence" value="ECO:0007669"/>
    <property type="project" value="InterPro"/>
</dbReference>
<dbReference type="InterPro" id="IPR016195">
    <property type="entry name" value="Pol/histidinol_Pase-like"/>
</dbReference>
<dbReference type="GO" id="GO:0005829">
    <property type="term" value="C:cytosol"/>
    <property type="evidence" value="ECO:0007669"/>
    <property type="project" value="TreeGrafter"/>
</dbReference>
<evidence type="ECO:0000313" key="7">
    <source>
        <dbReference type="Proteomes" id="UP000237684"/>
    </source>
</evidence>
<dbReference type="Gene3D" id="1.10.150.20">
    <property type="entry name" value="5' to 3' exonuclease, C-terminal subdomain"/>
    <property type="match status" value="1"/>
</dbReference>
<dbReference type="NCBIfam" id="NF006375">
    <property type="entry name" value="PRK08609.1"/>
    <property type="match status" value="1"/>
</dbReference>
<keyword evidence="7" id="KW-1185">Reference proteome</keyword>
<evidence type="ECO:0000259" key="4">
    <source>
        <dbReference type="SMART" id="SM00481"/>
    </source>
</evidence>
<dbReference type="OrthoDB" id="9808747at2"/>
<dbReference type="SMART" id="SM00278">
    <property type="entry name" value="HhH1"/>
    <property type="match status" value="3"/>
</dbReference>
<dbReference type="FunCoup" id="A0A2S8STX5">
    <property type="interactions" value="118"/>
</dbReference>
<dbReference type="InterPro" id="IPR047967">
    <property type="entry name" value="PolX_PHP"/>
</dbReference>
<dbReference type="SMART" id="SM00481">
    <property type="entry name" value="POLIIIAc"/>
    <property type="match status" value="1"/>
</dbReference>
<gene>
    <name evidence="6" type="ORF">B1R32_106101</name>
</gene>
<dbReference type="Gene3D" id="1.10.150.110">
    <property type="entry name" value="DNA polymerase beta, N-terminal domain-like"/>
    <property type="match status" value="1"/>
</dbReference>
<dbReference type="InterPro" id="IPR022311">
    <property type="entry name" value="PolX-like"/>
</dbReference>
<dbReference type="EMBL" id="NIGF01000006">
    <property type="protein sequence ID" value="PQV64255.1"/>
    <property type="molecule type" value="Genomic_DNA"/>
</dbReference>
<dbReference type="SMART" id="SM00483">
    <property type="entry name" value="POLXc"/>
    <property type="match status" value="1"/>
</dbReference>
<dbReference type="InterPro" id="IPR004013">
    <property type="entry name" value="PHP_dom"/>
</dbReference>
<accession>A0A2S8STX5</accession>
<proteinExistence type="predicted"/>
<dbReference type="AlphaFoldDB" id="A0A2S8STX5"/>
<dbReference type="PIRSF" id="PIRSF005047">
    <property type="entry name" value="UCP005047_YshC"/>
    <property type="match status" value="1"/>
</dbReference>
<keyword evidence="1" id="KW-0237">DNA synthesis</keyword>
<dbReference type="Gene3D" id="3.30.460.10">
    <property type="entry name" value="Beta Polymerase, domain 2"/>
    <property type="match status" value="1"/>
</dbReference>
<dbReference type="FunFam" id="3.20.20.140:FF:000047">
    <property type="entry name" value="PHP domain-containing protein"/>
    <property type="match status" value="1"/>
</dbReference>
<dbReference type="SUPFAM" id="SSF81301">
    <property type="entry name" value="Nucleotidyltransferase"/>
    <property type="match status" value="1"/>
</dbReference>
<dbReference type="InParanoid" id="A0A2S8STX5"/>
<dbReference type="Gene3D" id="3.20.20.140">
    <property type="entry name" value="Metal-dependent hydrolases"/>
    <property type="match status" value="1"/>
</dbReference>
<feature type="domain" description="DNA-directed DNA polymerase X" evidence="5">
    <location>
        <begin position="1"/>
        <end position="299"/>
    </location>
</feature>
<dbReference type="CDD" id="cd07436">
    <property type="entry name" value="PHP_PolX"/>
    <property type="match status" value="1"/>
</dbReference>
<dbReference type="SUPFAM" id="SSF47802">
    <property type="entry name" value="DNA polymerase beta, N-terminal domain-like"/>
    <property type="match status" value="1"/>
</dbReference>
<evidence type="ECO:0000313" key="6">
    <source>
        <dbReference type="EMBL" id="PQV64255.1"/>
    </source>
</evidence>
<dbReference type="InterPro" id="IPR002054">
    <property type="entry name" value="DNA-dir_DNA_pol_X"/>
</dbReference>
<protein>
    <submittedName>
        <fullName evidence="6">DNA polymerase (Family 10)</fullName>
    </submittedName>
</protein>
<dbReference type="InterPro" id="IPR050243">
    <property type="entry name" value="PHP_phosphatase"/>
</dbReference>
<feature type="domain" description="Helix-hairpin-helix DNA-binding motif class 1" evidence="3">
    <location>
        <begin position="51"/>
        <end position="70"/>
    </location>
</feature>
<dbReference type="PANTHER" id="PTHR36928">
    <property type="entry name" value="PHOSPHATASE YCDX-RELATED"/>
    <property type="match status" value="1"/>
</dbReference>
<dbReference type="InterPro" id="IPR003583">
    <property type="entry name" value="Hlx-hairpin-Hlx_DNA-bd_motif"/>
</dbReference>
<feature type="domain" description="Polymerase/histidinol phosphatase N-terminal" evidence="4">
    <location>
        <begin position="323"/>
        <end position="402"/>
    </location>
</feature>
<dbReference type="InterPro" id="IPR003141">
    <property type="entry name" value="Pol/His_phosphatase_N"/>
</dbReference>
<comment type="caution">
    <text evidence="6">The sequence shown here is derived from an EMBL/GenBank/DDBJ whole genome shotgun (WGS) entry which is preliminary data.</text>
</comment>
<dbReference type="GO" id="GO:0003677">
    <property type="term" value="F:DNA binding"/>
    <property type="evidence" value="ECO:0007669"/>
    <property type="project" value="InterPro"/>
</dbReference>
<dbReference type="InterPro" id="IPR043519">
    <property type="entry name" value="NT_sf"/>
</dbReference>
<dbReference type="Pfam" id="PF02811">
    <property type="entry name" value="PHP"/>
    <property type="match status" value="1"/>
</dbReference>
<dbReference type="Pfam" id="PF14716">
    <property type="entry name" value="HHH_8"/>
    <property type="match status" value="1"/>
</dbReference>
<feature type="domain" description="Helix-hairpin-helix DNA-binding motif class 1" evidence="3">
    <location>
        <begin position="91"/>
        <end position="110"/>
    </location>
</feature>
<reference evidence="6 7" key="1">
    <citation type="journal article" date="2018" name="Syst. Appl. Microbiol.">
        <title>Abditibacterium utsteinense sp. nov., the first cultivated member of candidate phylum FBP, isolated from ice-free Antarctic soil samples.</title>
        <authorList>
            <person name="Tahon G."/>
            <person name="Tytgat B."/>
            <person name="Lebbe L."/>
            <person name="Carlier A."/>
            <person name="Willems A."/>
        </authorList>
    </citation>
    <scope>NUCLEOTIDE SEQUENCE [LARGE SCALE GENOMIC DNA]</scope>
    <source>
        <strain evidence="6 7">LMG 29911</strain>
    </source>
</reference>
<organism evidence="6 7">
    <name type="scientific">Abditibacterium utsteinense</name>
    <dbReference type="NCBI Taxonomy" id="1960156"/>
    <lineage>
        <taxon>Bacteria</taxon>
        <taxon>Pseudomonadati</taxon>
        <taxon>Abditibacteriota</taxon>
        <taxon>Abditibacteriia</taxon>
        <taxon>Abditibacteriales</taxon>
        <taxon>Abditibacteriaceae</taxon>
        <taxon>Abditibacterium</taxon>
    </lineage>
</organism>
<dbReference type="Proteomes" id="UP000237684">
    <property type="component" value="Unassembled WGS sequence"/>
</dbReference>
<dbReference type="InterPro" id="IPR027421">
    <property type="entry name" value="DNA_pol_lamdba_lyase_dom_sf"/>
</dbReference>
<dbReference type="GO" id="GO:0006281">
    <property type="term" value="P:DNA repair"/>
    <property type="evidence" value="ECO:0007669"/>
    <property type="project" value="InterPro"/>
</dbReference>
<dbReference type="PANTHER" id="PTHR36928:SF1">
    <property type="entry name" value="PHOSPHATASE YCDX-RELATED"/>
    <property type="match status" value="1"/>
</dbReference>
<keyword evidence="2" id="KW-0235">DNA replication</keyword>
<dbReference type="GO" id="GO:0008270">
    <property type="term" value="F:zinc ion binding"/>
    <property type="evidence" value="ECO:0007669"/>
    <property type="project" value="TreeGrafter"/>
</dbReference>
<evidence type="ECO:0000256" key="2">
    <source>
        <dbReference type="ARBA" id="ARBA00022705"/>
    </source>
</evidence>
<dbReference type="InterPro" id="IPR010996">
    <property type="entry name" value="HHH_MUS81"/>
</dbReference>
<evidence type="ECO:0000259" key="5">
    <source>
        <dbReference type="SMART" id="SM00483"/>
    </source>
</evidence>
<name>A0A2S8STX5_9BACT</name>
<dbReference type="RefSeq" id="WP_105483394.1">
    <property type="nucleotide sequence ID" value="NZ_NIGF01000006.1"/>
</dbReference>
<dbReference type="CDD" id="cd00141">
    <property type="entry name" value="NT_POLXc"/>
    <property type="match status" value="1"/>
</dbReference>
<dbReference type="GO" id="GO:0042578">
    <property type="term" value="F:phosphoric ester hydrolase activity"/>
    <property type="evidence" value="ECO:0007669"/>
    <property type="project" value="TreeGrafter"/>
</dbReference>